<dbReference type="OrthoDB" id="25654at2759"/>
<dbReference type="Pfam" id="PF00412">
    <property type="entry name" value="LIM"/>
    <property type="match status" value="1"/>
</dbReference>
<dbReference type="PROSITE" id="PS00478">
    <property type="entry name" value="LIM_DOMAIN_1"/>
    <property type="match status" value="1"/>
</dbReference>
<reference evidence="9 10" key="1">
    <citation type="journal article" date="2019" name="Commun. Biol.">
        <title>The bagworm genome reveals a unique fibroin gene that provides high tensile strength.</title>
        <authorList>
            <person name="Kono N."/>
            <person name="Nakamura H."/>
            <person name="Ohtoshi R."/>
            <person name="Tomita M."/>
            <person name="Numata K."/>
            <person name="Arakawa K."/>
        </authorList>
    </citation>
    <scope>NUCLEOTIDE SEQUENCE [LARGE SCALE GENOMIC DNA]</scope>
</reference>
<gene>
    <name evidence="9" type="primary">LIMA1</name>
    <name evidence="9" type="ORF">EVAR_23453_1</name>
</gene>
<keyword evidence="1" id="KW-0517">Myogenesis</keyword>
<keyword evidence="3" id="KW-0677">Repeat</keyword>
<comment type="caution">
    <text evidence="9">The sequence shown here is derived from an EMBL/GenBank/DDBJ whole genome shotgun (WGS) entry which is preliminary data.</text>
</comment>
<evidence type="ECO:0000256" key="7">
    <source>
        <dbReference type="SAM" id="MobiDB-lite"/>
    </source>
</evidence>
<dbReference type="EMBL" id="BGZK01000183">
    <property type="protein sequence ID" value="GBP26683.1"/>
    <property type="molecule type" value="Genomic_DNA"/>
</dbReference>
<keyword evidence="5 6" id="KW-0440">LIM domain</keyword>
<dbReference type="Gene3D" id="2.10.110.10">
    <property type="entry name" value="Cysteine Rich Protein"/>
    <property type="match status" value="1"/>
</dbReference>
<feature type="domain" description="LIM zinc-binding" evidence="8">
    <location>
        <begin position="78"/>
        <end position="138"/>
    </location>
</feature>
<accession>A0A4C1UJP8</accession>
<evidence type="ECO:0000256" key="3">
    <source>
        <dbReference type="ARBA" id="ARBA00022737"/>
    </source>
</evidence>
<keyword evidence="10" id="KW-1185">Reference proteome</keyword>
<keyword evidence="4 6" id="KW-0862">Zinc</keyword>
<dbReference type="GO" id="GO:0007517">
    <property type="term" value="P:muscle organ development"/>
    <property type="evidence" value="ECO:0007669"/>
    <property type="project" value="UniProtKB-KW"/>
</dbReference>
<protein>
    <submittedName>
        <fullName evidence="9">LIM domain and actin-binding protein 1</fullName>
    </submittedName>
</protein>
<dbReference type="InterPro" id="IPR001781">
    <property type="entry name" value="Znf_LIM"/>
</dbReference>
<dbReference type="SMART" id="SM00132">
    <property type="entry name" value="LIM"/>
    <property type="match status" value="1"/>
</dbReference>
<evidence type="ECO:0000256" key="1">
    <source>
        <dbReference type="ARBA" id="ARBA00022541"/>
    </source>
</evidence>
<evidence type="ECO:0000259" key="8">
    <source>
        <dbReference type="PROSITE" id="PS50023"/>
    </source>
</evidence>
<feature type="region of interest" description="Disordered" evidence="7">
    <location>
        <begin position="1"/>
        <end position="63"/>
    </location>
</feature>
<dbReference type="Proteomes" id="UP000299102">
    <property type="component" value="Unassembled WGS sequence"/>
</dbReference>
<evidence type="ECO:0000313" key="9">
    <source>
        <dbReference type="EMBL" id="GBP26683.1"/>
    </source>
</evidence>
<dbReference type="STRING" id="151549.A0A4C1UJP8"/>
<keyword evidence="2 6" id="KW-0479">Metal-binding</keyword>
<name>A0A4C1UJP8_EUMVA</name>
<evidence type="ECO:0000256" key="2">
    <source>
        <dbReference type="ARBA" id="ARBA00022723"/>
    </source>
</evidence>
<dbReference type="GO" id="GO:0060537">
    <property type="term" value="P:muscle tissue development"/>
    <property type="evidence" value="ECO:0007669"/>
    <property type="project" value="UniProtKB-ARBA"/>
</dbReference>
<dbReference type="SUPFAM" id="SSF57716">
    <property type="entry name" value="Glucocorticoid receptor-like (DNA-binding domain)"/>
    <property type="match status" value="2"/>
</dbReference>
<evidence type="ECO:0000256" key="5">
    <source>
        <dbReference type="ARBA" id="ARBA00023038"/>
    </source>
</evidence>
<feature type="compositionally biased region" description="Basic residues" evidence="7">
    <location>
        <begin position="40"/>
        <end position="49"/>
    </location>
</feature>
<dbReference type="GO" id="GO:0046872">
    <property type="term" value="F:metal ion binding"/>
    <property type="evidence" value="ECO:0007669"/>
    <property type="project" value="UniProtKB-KW"/>
</dbReference>
<dbReference type="PROSITE" id="PS50023">
    <property type="entry name" value="LIM_DOMAIN_2"/>
    <property type="match status" value="1"/>
</dbReference>
<feature type="region of interest" description="Disordered" evidence="7">
    <location>
        <begin position="198"/>
        <end position="243"/>
    </location>
</feature>
<dbReference type="FunFam" id="2.10.110.10:FF:000001">
    <property type="entry name" value="Cysteine and glycine-rich protein 1"/>
    <property type="match status" value="1"/>
</dbReference>
<sequence length="261" mass="29233">MATVTASMEASQTLIQSESRVQRTYTESVQVSGSELQVQKKSRNKSTRRHKDEGTISVSKSSEKLFKKMKASEPENNPQCAKCSRPVYVMERVKAEKRVWHKECFRCSQCDKPLTVETYQSDHTTLYCKQHFKQLFAPKAVDGDDETDDVPKKHQVIICESNPVELPPDVVRASDKPDLGLEELSQLDVKSRFEVFEKKTKVQEEPPPPEPRAPREKSTALLSKLAKCPPPPMGTRDSGQVTSALPASWVGIGCLTERGDG</sequence>
<evidence type="ECO:0000256" key="6">
    <source>
        <dbReference type="PROSITE-ProRule" id="PRU00125"/>
    </source>
</evidence>
<dbReference type="PANTHER" id="PTHR24206">
    <property type="entry name" value="OS06G0237300 PROTEIN"/>
    <property type="match status" value="1"/>
</dbReference>
<evidence type="ECO:0000313" key="10">
    <source>
        <dbReference type="Proteomes" id="UP000299102"/>
    </source>
</evidence>
<evidence type="ECO:0000256" key="4">
    <source>
        <dbReference type="ARBA" id="ARBA00022833"/>
    </source>
</evidence>
<proteinExistence type="predicted"/>
<organism evidence="9 10">
    <name type="scientific">Eumeta variegata</name>
    <name type="common">Bagworm moth</name>
    <name type="synonym">Eumeta japonica</name>
    <dbReference type="NCBI Taxonomy" id="151549"/>
    <lineage>
        <taxon>Eukaryota</taxon>
        <taxon>Metazoa</taxon>
        <taxon>Ecdysozoa</taxon>
        <taxon>Arthropoda</taxon>
        <taxon>Hexapoda</taxon>
        <taxon>Insecta</taxon>
        <taxon>Pterygota</taxon>
        <taxon>Neoptera</taxon>
        <taxon>Endopterygota</taxon>
        <taxon>Lepidoptera</taxon>
        <taxon>Glossata</taxon>
        <taxon>Ditrysia</taxon>
        <taxon>Tineoidea</taxon>
        <taxon>Psychidae</taxon>
        <taxon>Oiketicinae</taxon>
        <taxon>Eumeta</taxon>
    </lineage>
</organism>
<dbReference type="GO" id="GO:0030018">
    <property type="term" value="C:Z disc"/>
    <property type="evidence" value="ECO:0007669"/>
    <property type="project" value="UniProtKB-ARBA"/>
</dbReference>
<feature type="compositionally biased region" description="Polar residues" evidence="7">
    <location>
        <begin position="1"/>
        <end position="39"/>
    </location>
</feature>
<dbReference type="AlphaFoldDB" id="A0A4C1UJP8"/>